<comment type="caution">
    <text evidence="2">The sequence shown here is derived from an EMBL/GenBank/DDBJ whole genome shotgun (WGS) entry which is preliminary data.</text>
</comment>
<reference evidence="2 3" key="1">
    <citation type="journal article" date="2012" name="Genome Biol.">
        <title>Genome and low-iron response of an oceanic diatom adapted to chronic iron limitation.</title>
        <authorList>
            <person name="Lommer M."/>
            <person name="Specht M."/>
            <person name="Roy A.S."/>
            <person name="Kraemer L."/>
            <person name="Andreson R."/>
            <person name="Gutowska M.A."/>
            <person name="Wolf J."/>
            <person name="Bergner S.V."/>
            <person name="Schilhabel M.B."/>
            <person name="Klostermeier U.C."/>
            <person name="Beiko R.G."/>
            <person name="Rosenstiel P."/>
            <person name="Hippler M."/>
            <person name="Laroche J."/>
        </authorList>
    </citation>
    <scope>NUCLEOTIDE SEQUENCE [LARGE SCALE GENOMIC DNA]</scope>
    <source>
        <strain evidence="2 3">CCMP1005</strain>
    </source>
</reference>
<dbReference type="AlphaFoldDB" id="K0THF4"/>
<feature type="compositionally biased region" description="Low complexity" evidence="1">
    <location>
        <begin position="261"/>
        <end position="270"/>
    </location>
</feature>
<feature type="compositionally biased region" description="Basic residues" evidence="1">
    <location>
        <begin position="356"/>
        <end position="368"/>
    </location>
</feature>
<feature type="region of interest" description="Disordered" evidence="1">
    <location>
        <begin position="313"/>
        <end position="368"/>
    </location>
</feature>
<dbReference type="Proteomes" id="UP000266841">
    <property type="component" value="Unassembled WGS sequence"/>
</dbReference>
<proteinExistence type="predicted"/>
<sequence length="448" mass="48755">GRHPEGPSVARSVAARGAGRGGRGLPGPPPPDVAGICDGAAGGHPSEGEDYLYPSIGPAGGFAPRADVWSDFLEWAACSGCVGADLDAPDRANATGRWSAPEHAWSGPFSRFMDQRGLYCLYAGRPGRCGPPHDVSSLRRYDLDRNVVETRERKFLVVTSAVGDKFRTVSDFAPFLSSLREHYDGPIKMLVGGELSRPVSDYLERHRVEIAATSEGRSWSDFNVYRFEYYSEACTDGYDVCLAVDFGDVTFQSSPFPPPSFATGPPTATPRRSRDGAGPRPLRARQQPPPPGAEGREVVPQVRQGVRELRRLPPPQRVRPSHQRGGVLRHPLRHGPARDVRERSLGLQRSGGAQHGRARGRGVARRVAGRRRRRFVRLGRRHGAHVQHGDPRDLRGVPPGLRPGEQRRVQGVVHRRLEGARGGAGLPRLARGAPGGQALPEHTDESEL</sequence>
<name>K0THF4_THAOC</name>
<feature type="compositionally biased region" description="Low complexity" evidence="1">
    <location>
        <begin position="7"/>
        <end position="17"/>
    </location>
</feature>
<keyword evidence="3" id="KW-1185">Reference proteome</keyword>
<evidence type="ECO:0000313" key="2">
    <source>
        <dbReference type="EMBL" id="EJK76444.1"/>
    </source>
</evidence>
<gene>
    <name evidence="2" type="ORF">THAOC_01792</name>
</gene>
<protein>
    <submittedName>
        <fullName evidence="2">Uncharacterized protein</fullName>
    </submittedName>
</protein>
<feature type="region of interest" description="Disordered" evidence="1">
    <location>
        <begin position="1"/>
        <end position="41"/>
    </location>
</feature>
<organism evidence="2 3">
    <name type="scientific">Thalassiosira oceanica</name>
    <name type="common">Marine diatom</name>
    <dbReference type="NCBI Taxonomy" id="159749"/>
    <lineage>
        <taxon>Eukaryota</taxon>
        <taxon>Sar</taxon>
        <taxon>Stramenopiles</taxon>
        <taxon>Ochrophyta</taxon>
        <taxon>Bacillariophyta</taxon>
        <taxon>Coscinodiscophyceae</taxon>
        <taxon>Thalassiosirophycidae</taxon>
        <taxon>Thalassiosirales</taxon>
        <taxon>Thalassiosiraceae</taxon>
        <taxon>Thalassiosira</taxon>
    </lineage>
</organism>
<feature type="non-terminal residue" evidence="2">
    <location>
        <position position="1"/>
    </location>
</feature>
<feature type="region of interest" description="Disordered" evidence="1">
    <location>
        <begin position="255"/>
        <end position="299"/>
    </location>
</feature>
<evidence type="ECO:0000256" key="1">
    <source>
        <dbReference type="SAM" id="MobiDB-lite"/>
    </source>
</evidence>
<dbReference type="EMBL" id="AGNL01002136">
    <property type="protein sequence ID" value="EJK76444.1"/>
    <property type="molecule type" value="Genomic_DNA"/>
</dbReference>
<accession>K0THF4</accession>
<feature type="region of interest" description="Disordered" evidence="1">
    <location>
        <begin position="380"/>
        <end position="448"/>
    </location>
</feature>
<evidence type="ECO:0000313" key="3">
    <source>
        <dbReference type="Proteomes" id="UP000266841"/>
    </source>
</evidence>